<dbReference type="RefSeq" id="XP_067484831.1">
    <property type="nucleotide sequence ID" value="XM_067622042.1"/>
</dbReference>
<accession>A0A1L9V0V1</accession>
<keyword evidence="2" id="KW-1185">Reference proteome</keyword>
<dbReference type="GeneID" id="93574530"/>
<organism evidence="1 2">
    <name type="scientific">Aspergillus brasiliensis (strain CBS 101740 / IMI 381727 / IBT 21946)</name>
    <dbReference type="NCBI Taxonomy" id="767769"/>
    <lineage>
        <taxon>Eukaryota</taxon>
        <taxon>Fungi</taxon>
        <taxon>Dikarya</taxon>
        <taxon>Ascomycota</taxon>
        <taxon>Pezizomycotina</taxon>
        <taxon>Eurotiomycetes</taxon>
        <taxon>Eurotiomycetidae</taxon>
        <taxon>Eurotiales</taxon>
        <taxon>Aspergillaceae</taxon>
        <taxon>Aspergillus</taxon>
        <taxon>Aspergillus subgen. Circumdati</taxon>
    </lineage>
</organism>
<evidence type="ECO:0000313" key="1">
    <source>
        <dbReference type="EMBL" id="OJJ77584.1"/>
    </source>
</evidence>
<dbReference type="Proteomes" id="UP000184499">
    <property type="component" value="Unassembled WGS sequence"/>
</dbReference>
<sequence length="107" mass="11835">MLTLLACAWDSHPYGSSVMDGLALTCQSSLLIKPASPSKPLQVTSHQPNLARLDASPDIALFLEHLFSFRHQNTLVAIALSSSSRLYIQFLSFVFPTRYDPNQPLFA</sequence>
<dbReference type="EMBL" id="KV878679">
    <property type="protein sequence ID" value="OJJ77584.1"/>
    <property type="molecule type" value="Genomic_DNA"/>
</dbReference>
<name>A0A1L9V0V1_ASPBC</name>
<protein>
    <submittedName>
        <fullName evidence="1">Uncharacterized protein</fullName>
    </submittedName>
</protein>
<dbReference type="VEuPathDB" id="FungiDB:ASPBRDRAFT_241950"/>
<gene>
    <name evidence="1" type="ORF">ASPBRDRAFT_241950</name>
</gene>
<evidence type="ECO:0000313" key="2">
    <source>
        <dbReference type="Proteomes" id="UP000184499"/>
    </source>
</evidence>
<dbReference type="AlphaFoldDB" id="A0A1L9V0V1"/>
<proteinExistence type="predicted"/>
<reference evidence="2" key="1">
    <citation type="journal article" date="2017" name="Genome Biol.">
        <title>Comparative genomics reveals high biological diversity and specific adaptations in the industrially and medically important fungal genus Aspergillus.</title>
        <authorList>
            <person name="de Vries R.P."/>
            <person name="Riley R."/>
            <person name="Wiebenga A."/>
            <person name="Aguilar-Osorio G."/>
            <person name="Amillis S."/>
            <person name="Uchima C.A."/>
            <person name="Anderluh G."/>
            <person name="Asadollahi M."/>
            <person name="Askin M."/>
            <person name="Barry K."/>
            <person name="Battaglia E."/>
            <person name="Bayram O."/>
            <person name="Benocci T."/>
            <person name="Braus-Stromeyer S.A."/>
            <person name="Caldana C."/>
            <person name="Canovas D."/>
            <person name="Cerqueira G.C."/>
            <person name="Chen F."/>
            <person name="Chen W."/>
            <person name="Choi C."/>
            <person name="Clum A."/>
            <person name="Dos Santos R.A."/>
            <person name="Damasio A.R."/>
            <person name="Diallinas G."/>
            <person name="Emri T."/>
            <person name="Fekete E."/>
            <person name="Flipphi M."/>
            <person name="Freyberg S."/>
            <person name="Gallo A."/>
            <person name="Gournas C."/>
            <person name="Habgood R."/>
            <person name="Hainaut M."/>
            <person name="Harispe M.L."/>
            <person name="Henrissat B."/>
            <person name="Hilden K.S."/>
            <person name="Hope R."/>
            <person name="Hossain A."/>
            <person name="Karabika E."/>
            <person name="Karaffa L."/>
            <person name="Karanyi Z."/>
            <person name="Krasevec N."/>
            <person name="Kuo A."/>
            <person name="Kusch H."/>
            <person name="LaButti K."/>
            <person name="Lagendijk E.L."/>
            <person name="Lapidus A."/>
            <person name="Levasseur A."/>
            <person name="Lindquist E."/>
            <person name="Lipzen A."/>
            <person name="Logrieco A.F."/>
            <person name="MacCabe A."/>
            <person name="Maekelae M.R."/>
            <person name="Malavazi I."/>
            <person name="Melin P."/>
            <person name="Meyer V."/>
            <person name="Mielnichuk N."/>
            <person name="Miskei M."/>
            <person name="Molnar A.P."/>
            <person name="Mule G."/>
            <person name="Ngan C.Y."/>
            <person name="Orejas M."/>
            <person name="Orosz E."/>
            <person name="Ouedraogo J.P."/>
            <person name="Overkamp K.M."/>
            <person name="Park H.-S."/>
            <person name="Perrone G."/>
            <person name="Piumi F."/>
            <person name="Punt P.J."/>
            <person name="Ram A.F."/>
            <person name="Ramon A."/>
            <person name="Rauscher S."/>
            <person name="Record E."/>
            <person name="Riano-Pachon D.M."/>
            <person name="Robert V."/>
            <person name="Roehrig J."/>
            <person name="Ruller R."/>
            <person name="Salamov A."/>
            <person name="Salih N.S."/>
            <person name="Samson R.A."/>
            <person name="Sandor E."/>
            <person name="Sanguinetti M."/>
            <person name="Schuetze T."/>
            <person name="Sepcic K."/>
            <person name="Shelest E."/>
            <person name="Sherlock G."/>
            <person name="Sophianopoulou V."/>
            <person name="Squina F.M."/>
            <person name="Sun H."/>
            <person name="Susca A."/>
            <person name="Todd R.B."/>
            <person name="Tsang A."/>
            <person name="Unkles S.E."/>
            <person name="van de Wiele N."/>
            <person name="van Rossen-Uffink D."/>
            <person name="Oliveira J.V."/>
            <person name="Vesth T.C."/>
            <person name="Visser J."/>
            <person name="Yu J.-H."/>
            <person name="Zhou M."/>
            <person name="Andersen M.R."/>
            <person name="Archer D.B."/>
            <person name="Baker S.E."/>
            <person name="Benoit I."/>
            <person name="Brakhage A.A."/>
            <person name="Braus G.H."/>
            <person name="Fischer R."/>
            <person name="Frisvad J.C."/>
            <person name="Goldman G.H."/>
            <person name="Houbraken J."/>
            <person name="Oakley B."/>
            <person name="Pocsi I."/>
            <person name="Scazzocchio C."/>
            <person name="Seiboth B."/>
            <person name="vanKuyk P.A."/>
            <person name="Wortman J."/>
            <person name="Dyer P.S."/>
            <person name="Grigoriev I.V."/>
        </authorList>
    </citation>
    <scope>NUCLEOTIDE SEQUENCE [LARGE SCALE GENOMIC DNA]</scope>
    <source>
        <strain evidence="2">CBS 101740 / IMI 381727 / IBT 21946</strain>
    </source>
</reference>